<feature type="region of interest" description="Disordered" evidence="1">
    <location>
        <begin position="81"/>
        <end position="111"/>
    </location>
</feature>
<dbReference type="SUPFAM" id="SSF63491">
    <property type="entry name" value="BAG domain"/>
    <property type="match status" value="1"/>
</dbReference>
<dbReference type="STRING" id="5288.A0A5C5FUG2"/>
<sequence length="480" mass="52631">MFAAQYPSVGYPTFFELHAPPSYADPLSDYLAQQRQRQRELALREVEAAERRRAVQAELEAATYRAALVAEVERRRRQAAYAAARDQHRRDQERRRLAEARRARQRQPVAHGAFPSQLLELVFQLDPSVNHLGQRDDVELSESSADEEEDEPVVHLVPLGTHNDSALSAADSDDDSTVDSEGTSVEEDDSDLSDAESAASSSSAYRDSALSTLASLSSELASRRSTFVSPTTLTFSPSPSPADRAARSPTPPLAFGSANASFLGYEEALLSLLTRIDAVESHGDREVQQARKELVRDVERELRRLDEIRDRAWEEQSGSSSGESDADDEAMGDAEDDEDAVMEQDDEDEVNVVILPSDSSDSDSSPAPQLSSRRGAPVKVPFAAPSSTPRHTRFASPALSSSSSSSSFADNNDDAPLNAASDDTASRLLDAHKLADDFDEMSDDERERLEMEALRAADRESESEEEEALSSDEEGVWVYC</sequence>
<evidence type="ECO:0000313" key="4">
    <source>
        <dbReference type="Proteomes" id="UP000311382"/>
    </source>
</evidence>
<accession>A0A5C5FUG2</accession>
<evidence type="ECO:0000259" key="2">
    <source>
        <dbReference type="Pfam" id="PF02179"/>
    </source>
</evidence>
<proteinExistence type="predicted"/>
<protein>
    <recommendedName>
        <fullName evidence="2">BAG domain-containing protein</fullName>
    </recommendedName>
</protein>
<feature type="region of interest" description="Disordered" evidence="1">
    <location>
        <begin position="454"/>
        <end position="476"/>
    </location>
</feature>
<feature type="compositionally biased region" description="Low complexity" evidence="1">
    <location>
        <begin position="400"/>
        <end position="422"/>
    </location>
</feature>
<feature type="region of interest" description="Disordered" evidence="1">
    <location>
        <begin position="305"/>
        <end position="422"/>
    </location>
</feature>
<evidence type="ECO:0000313" key="3">
    <source>
        <dbReference type="EMBL" id="TNY20498.1"/>
    </source>
</evidence>
<dbReference type="Proteomes" id="UP000311382">
    <property type="component" value="Unassembled WGS sequence"/>
</dbReference>
<feature type="region of interest" description="Disordered" evidence="1">
    <location>
        <begin position="227"/>
        <end position="256"/>
    </location>
</feature>
<feature type="compositionally biased region" description="Low complexity" evidence="1">
    <location>
        <begin position="195"/>
        <end position="204"/>
    </location>
</feature>
<feature type="compositionally biased region" description="Acidic residues" evidence="1">
    <location>
        <begin position="324"/>
        <end position="350"/>
    </location>
</feature>
<dbReference type="Pfam" id="PF02179">
    <property type="entry name" value="BAG"/>
    <property type="match status" value="1"/>
</dbReference>
<feature type="compositionally biased region" description="Acidic residues" evidence="1">
    <location>
        <begin position="171"/>
        <end position="194"/>
    </location>
</feature>
<dbReference type="Gene3D" id="1.20.58.120">
    <property type="entry name" value="BAG domain"/>
    <property type="match status" value="1"/>
</dbReference>
<feature type="compositionally biased region" description="Basic and acidic residues" evidence="1">
    <location>
        <begin position="85"/>
        <end position="102"/>
    </location>
</feature>
<name>A0A5C5FUG2_9BASI</name>
<keyword evidence="4" id="KW-1185">Reference proteome</keyword>
<feature type="compositionally biased region" description="Basic and acidic residues" evidence="1">
    <location>
        <begin position="305"/>
        <end position="314"/>
    </location>
</feature>
<feature type="compositionally biased region" description="Low complexity" evidence="1">
    <location>
        <begin position="356"/>
        <end position="372"/>
    </location>
</feature>
<feature type="region of interest" description="Disordered" evidence="1">
    <location>
        <begin position="163"/>
        <end position="204"/>
    </location>
</feature>
<dbReference type="GO" id="GO:0051087">
    <property type="term" value="F:protein-folding chaperone binding"/>
    <property type="evidence" value="ECO:0007669"/>
    <property type="project" value="InterPro"/>
</dbReference>
<dbReference type="EMBL" id="SOZI01000065">
    <property type="protein sequence ID" value="TNY20498.1"/>
    <property type="molecule type" value="Genomic_DNA"/>
</dbReference>
<dbReference type="InterPro" id="IPR036533">
    <property type="entry name" value="BAG_dom_sf"/>
</dbReference>
<organism evidence="3 4">
    <name type="scientific">Rhodotorula diobovata</name>
    <dbReference type="NCBI Taxonomy" id="5288"/>
    <lineage>
        <taxon>Eukaryota</taxon>
        <taxon>Fungi</taxon>
        <taxon>Dikarya</taxon>
        <taxon>Basidiomycota</taxon>
        <taxon>Pucciniomycotina</taxon>
        <taxon>Microbotryomycetes</taxon>
        <taxon>Sporidiobolales</taxon>
        <taxon>Sporidiobolaceae</taxon>
        <taxon>Rhodotorula</taxon>
    </lineage>
</organism>
<feature type="compositionally biased region" description="Low complexity" evidence="1">
    <location>
        <begin position="227"/>
        <end position="237"/>
    </location>
</feature>
<dbReference type="AlphaFoldDB" id="A0A5C5FUG2"/>
<evidence type="ECO:0000256" key="1">
    <source>
        <dbReference type="SAM" id="MobiDB-lite"/>
    </source>
</evidence>
<reference evidence="3 4" key="1">
    <citation type="submission" date="2019-03" db="EMBL/GenBank/DDBJ databases">
        <title>Rhodosporidium diobovatum UCD-FST 08-225 genome sequencing, assembly, and annotation.</title>
        <authorList>
            <person name="Fakankun I.U."/>
            <person name="Fristensky B."/>
            <person name="Levin D.B."/>
        </authorList>
    </citation>
    <scope>NUCLEOTIDE SEQUENCE [LARGE SCALE GENOMIC DNA]</scope>
    <source>
        <strain evidence="3 4">UCD-FST 08-225</strain>
    </source>
</reference>
<gene>
    <name evidence="3" type="ORF">DMC30DRAFT_397565</name>
</gene>
<feature type="domain" description="BAG" evidence="2">
    <location>
        <begin position="265"/>
        <end position="307"/>
    </location>
</feature>
<dbReference type="OrthoDB" id="2530451at2759"/>
<comment type="caution">
    <text evidence="3">The sequence shown here is derived from an EMBL/GenBank/DDBJ whole genome shotgun (WGS) entry which is preliminary data.</text>
</comment>
<dbReference type="InterPro" id="IPR003103">
    <property type="entry name" value="BAG_domain"/>
</dbReference>
<feature type="compositionally biased region" description="Acidic residues" evidence="1">
    <location>
        <begin position="461"/>
        <end position="476"/>
    </location>
</feature>